<evidence type="ECO:0000313" key="1">
    <source>
        <dbReference type="EMBL" id="QDH83400.1"/>
    </source>
</evidence>
<dbReference type="Pfam" id="PF06319">
    <property type="entry name" value="MmcB-like"/>
    <property type="match status" value="1"/>
</dbReference>
<dbReference type="EMBL" id="MN094788">
    <property type="protein sequence ID" value="QDH83400.1"/>
    <property type="molecule type" value="Genomic_DNA"/>
</dbReference>
<protein>
    <submittedName>
        <fullName evidence="1">Uncharacterized protein</fullName>
    </submittedName>
</protein>
<name>A0A514CSF6_9CAUD</name>
<organism evidence="1 2">
    <name type="scientific">Achromobacter phage Motura</name>
    <dbReference type="NCBI Taxonomy" id="2591403"/>
    <lineage>
        <taxon>Viruses</taxon>
        <taxon>Duplodnaviria</taxon>
        <taxon>Heunggongvirae</taxon>
        <taxon>Uroviricota</taxon>
        <taxon>Caudoviricetes</taxon>
        <taxon>Moturavirus</taxon>
        <taxon>Moturavirus motura</taxon>
    </lineage>
</organism>
<sequence>MASALEAKAVVAKYFTKKRMCANAEIGLRSRREGAIRADILAMSMSQEIIVVEIKSSVADFRSDKKMHLYLDYCNKAYLACSLEVYKKIKADIHPGFGVMIIGEKSVRVIKNAKRRDMDPEIRMGVIMRLVFRNAEYNRFKKRRKAL</sequence>
<proteinExistence type="predicted"/>
<evidence type="ECO:0000313" key="2">
    <source>
        <dbReference type="Proteomes" id="UP000320799"/>
    </source>
</evidence>
<dbReference type="GeneID" id="56136201"/>
<dbReference type="KEGG" id="vg:56136201"/>
<keyword evidence="2" id="KW-1185">Reference proteome</keyword>
<dbReference type="RefSeq" id="YP_009903925.1">
    <property type="nucleotide sequence ID" value="NC_049849.1"/>
</dbReference>
<reference evidence="1 2" key="1">
    <citation type="submission" date="2019-06" db="EMBL/GenBank/DDBJ databases">
        <authorList>
            <person name="Kincaid V.D."/>
            <person name="Fuller A."/>
            <person name="Hodges K."/>
            <person name="Bansal M."/>
            <person name="Essig J."/>
            <person name="Johnson A."/>
        </authorList>
    </citation>
    <scope>NUCLEOTIDE SEQUENCE [LARGE SCALE GENOMIC DNA]</scope>
</reference>
<dbReference type="InterPro" id="IPR009394">
    <property type="entry name" value="MmcB-like"/>
</dbReference>
<accession>A0A514CSF6</accession>
<dbReference type="Proteomes" id="UP000320799">
    <property type="component" value="Segment"/>
</dbReference>